<comment type="similarity">
    <text evidence="2">Belongs to the GmhB family.</text>
</comment>
<dbReference type="OrthoDB" id="9814110at2"/>
<comment type="caution">
    <text evidence="8">The sequence shown here is derived from an EMBL/GenBank/DDBJ whole genome shotgun (WGS) entry which is preliminary data.</text>
</comment>
<dbReference type="GO" id="GO:0005975">
    <property type="term" value="P:carbohydrate metabolic process"/>
    <property type="evidence" value="ECO:0007669"/>
    <property type="project" value="InterPro"/>
</dbReference>
<dbReference type="NCBIfam" id="TIGR01662">
    <property type="entry name" value="HAD-SF-IIIA"/>
    <property type="match status" value="1"/>
</dbReference>
<organism evidence="8 9">
    <name type="scientific">Desulfoplanes formicivorans</name>
    <dbReference type="NCBI Taxonomy" id="1592317"/>
    <lineage>
        <taxon>Bacteria</taxon>
        <taxon>Pseudomonadati</taxon>
        <taxon>Thermodesulfobacteriota</taxon>
        <taxon>Desulfovibrionia</taxon>
        <taxon>Desulfovibrionales</taxon>
        <taxon>Desulfoplanaceae</taxon>
        <taxon>Desulfoplanes</taxon>
    </lineage>
</organism>
<dbReference type="InterPro" id="IPR023214">
    <property type="entry name" value="HAD_sf"/>
</dbReference>
<dbReference type="EMBL" id="BDFE01000017">
    <property type="protein sequence ID" value="GAU09365.1"/>
    <property type="molecule type" value="Genomic_DNA"/>
</dbReference>
<keyword evidence="6" id="KW-0119">Carbohydrate metabolism</keyword>
<name>A0A194AJE9_9BACT</name>
<comment type="subcellular location">
    <subcellularLocation>
        <location evidence="1">Cytoplasm</location>
    </subcellularLocation>
</comment>
<dbReference type="Pfam" id="PF13242">
    <property type="entry name" value="Hydrolase_like"/>
    <property type="match status" value="1"/>
</dbReference>
<dbReference type="SUPFAM" id="SSF56784">
    <property type="entry name" value="HAD-like"/>
    <property type="match status" value="1"/>
</dbReference>
<reference evidence="9" key="1">
    <citation type="submission" date="2016-06" db="EMBL/GenBank/DDBJ databases">
        <title>Draft genome sequence of Desulfoplanes formicivorans strain Pf12B.</title>
        <authorList>
            <person name="Watanabe M."/>
            <person name="Kojima H."/>
            <person name="Fukui M."/>
        </authorList>
    </citation>
    <scope>NUCLEOTIDE SEQUENCE [LARGE SCALE GENOMIC DNA]</scope>
    <source>
        <strain evidence="9">Pf12B</strain>
    </source>
</reference>
<gene>
    <name evidence="8" type="ORF">DPF_2091</name>
</gene>
<keyword evidence="4" id="KW-0479">Metal-binding</keyword>
<dbReference type="PANTHER" id="PTHR42891">
    <property type="entry name" value="D-GLYCERO-BETA-D-MANNO-HEPTOSE-1,7-BISPHOSPHATE 7-PHOSPHATASE"/>
    <property type="match status" value="1"/>
</dbReference>
<dbReference type="InterPro" id="IPR006543">
    <property type="entry name" value="Histidinol-phos"/>
</dbReference>
<protein>
    <recommendedName>
        <fullName evidence="7">D,D-heptose 1,7-bisphosphate phosphatase</fullName>
    </recommendedName>
</protein>
<evidence type="ECO:0000256" key="3">
    <source>
        <dbReference type="ARBA" id="ARBA00022490"/>
    </source>
</evidence>
<dbReference type="InterPro" id="IPR004446">
    <property type="entry name" value="Heptose_bisP_phosphatase"/>
</dbReference>
<dbReference type="InterPro" id="IPR036412">
    <property type="entry name" value="HAD-like_sf"/>
</dbReference>
<dbReference type="InterPro" id="IPR006549">
    <property type="entry name" value="HAD-SF_hydro_IIIA"/>
</dbReference>
<keyword evidence="3" id="KW-0963">Cytoplasm</keyword>
<dbReference type="RefSeq" id="WP_069859604.1">
    <property type="nucleotide sequence ID" value="NZ_BDFE01000017.1"/>
</dbReference>
<evidence type="ECO:0000313" key="9">
    <source>
        <dbReference type="Proteomes" id="UP000095200"/>
    </source>
</evidence>
<accession>A0A194AJE9</accession>
<dbReference type="Gene3D" id="3.40.50.1000">
    <property type="entry name" value="HAD superfamily/HAD-like"/>
    <property type="match status" value="1"/>
</dbReference>
<dbReference type="Proteomes" id="UP000095200">
    <property type="component" value="Unassembled WGS sequence"/>
</dbReference>
<dbReference type="STRING" id="1592317.DPF_2091"/>
<evidence type="ECO:0000256" key="6">
    <source>
        <dbReference type="ARBA" id="ARBA00023277"/>
    </source>
</evidence>
<proteinExistence type="inferred from homology"/>
<dbReference type="GO" id="GO:0005737">
    <property type="term" value="C:cytoplasm"/>
    <property type="evidence" value="ECO:0007669"/>
    <property type="project" value="UniProtKB-SubCell"/>
</dbReference>
<evidence type="ECO:0000313" key="8">
    <source>
        <dbReference type="EMBL" id="GAU09365.1"/>
    </source>
</evidence>
<keyword evidence="5" id="KW-0378">Hydrolase</keyword>
<evidence type="ECO:0000256" key="7">
    <source>
        <dbReference type="ARBA" id="ARBA00031828"/>
    </source>
</evidence>
<evidence type="ECO:0000256" key="1">
    <source>
        <dbReference type="ARBA" id="ARBA00004496"/>
    </source>
</evidence>
<dbReference type="NCBIfam" id="TIGR01656">
    <property type="entry name" value="Histidinol-ppas"/>
    <property type="match status" value="1"/>
</dbReference>
<evidence type="ECO:0000256" key="4">
    <source>
        <dbReference type="ARBA" id="ARBA00022723"/>
    </source>
</evidence>
<evidence type="ECO:0000256" key="5">
    <source>
        <dbReference type="ARBA" id="ARBA00022801"/>
    </source>
</evidence>
<dbReference type="GO" id="GO:0016791">
    <property type="term" value="F:phosphatase activity"/>
    <property type="evidence" value="ECO:0007669"/>
    <property type="project" value="InterPro"/>
</dbReference>
<dbReference type="PANTHER" id="PTHR42891:SF1">
    <property type="entry name" value="D-GLYCERO-BETA-D-MANNO-HEPTOSE-1,7-BISPHOSPHATE 7-PHOSPHATASE"/>
    <property type="match status" value="1"/>
</dbReference>
<dbReference type="AlphaFoldDB" id="A0A194AJE9"/>
<keyword evidence="9" id="KW-1185">Reference proteome</keyword>
<dbReference type="GO" id="GO:0046872">
    <property type="term" value="F:metal ion binding"/>
    <property type="evidence" value="ECO:0007669"/>
    <property type="project" value="UniProtKB-KW"/>
</dbReference>
<sequence length="203" mass="22818">MTTLPDNVHTILLDRDGTLIRECHYLKDPHKVRLIPGVAAPMRRLREQGVRFYLVTNQSGIGRGYFSMQDFQAVQKRLRELLRDQGITLAGEAFCPHTPQDACSCRKPATGMWKHLAARDHLDPRTTVMIGDKRADIAFGLNASLYTILVLTGHGRKEAQALEIPLPDQGVMELQTRSDQAPHAVATDLGEALSWIARRMQQR</sequence>
<dbReference type="CDD" id="cd07503">
    <property type="entry name" value="HAD_HisB-N"/>
    <property type="match status" value="1"/>
</dbReference>
<evidence type="ECO:0000256" key="2">
    <source>
        <dbReference type="ARBA" id="ARBA00005628"/>
    </source>
</evidence>